<evidence type="ECO:0000313" key="2">
    <source>
        <dbReference type="Proteomes" id="UP000050482"/>
    </source>
</evidence>
<dbReference type="RefSeq" id="WP_054967248.1">
    <property type="nucleotide sequence ID" value="NZ_LJCO01000008.1"/>
</dbReference>
<evidence type="ECO:0000313" key="1">
    <source>
        <dbReference type="EMBL" id="KPV45496.1"/>
    </source>
</evidence>
<keyword evidence="2" id="KW-1185">Reference proteome</keyword>
<sequence>MAMTVQQYVQGLLDEHGVKANAVAAKAEMSASYFYRVLGSDENISPKFLRKIAPHVPGASVHRMMVLAGYLPDDEGGENESLEDLRVRVYDLKDKLEAALEKYVGLLGVSEEPDFLEATAPKKALELLLRSVETGKAFRQFGFVEREASKELVRAIAWLKEGQGKLFKPLVEELTGVKESDEQMKTPPTA</sequence>
<gene>
    <name evidence="1" type="ORF">AN477_00600</name>
</gene>
<dbReference type="PATRIC" id="fig|471514.4.peg.90"/>
<name>A0A0P9CIL8_9BACL</name>
<organism evidence="1 2">
    <name type="scientific">Alicyclobacillus ferrooxydans</name>
    <dbReference type="NCBI Taxonomy" id="471514"/>
    <lineage>
        <taxon>Bacteria</taxon>
        <taxon>Bacillati</taxon>
        <taxon>Bacillota</taxon>
        <taxon>Bacilli</taxon>
        <taxon>Bacillales</taxon>
        <taxon>Alicyclobacillaceae</taxon>
        <taxon>Alicyclobacillus</taxon>
    </lineage>
</organism>
<accession>A0A0P9CIL8</accession>
<proteinExistence type="predicted"/>
<comment type="caution">
    <text evidence="1">The sequence shown here is derived from an EMBL/GenBank/DDBJ whole genome shotgun (WGS) entry which is preliminary data.</text>
</comment>
<protein>
    <submittedName>
        <fullName evidence="1">Uncharacterized protein</fullName>
    </submittedName>
</protein>
<dbReference type="EMBL" id="LJCO01000008">
    <property type="protein sequence ID" value="KPV45496.1"/>
    <property type="molecule type" value="Genomic_DNA"/>
</dbReference>
<dbReference type="AlphaFoldDB" id="A0A0P9CIL8"/>
<dbReference type="OrthoDB" id="2002608at2"/>
<reference evidence="1 2" key="1">
    <citation type="submission" date="2015-09" db="EMBL/GenBank/DDBJ databases">
        <title>Draft genome sequence of Alicyclobacillus ferrooxydans DSM 22381.</title>
        <authorList>
            <person name="Hemp J."/>
        </authorList>
    </citation>
    <scope>NUCLEOTIDE SEQUENCE [LARGE SCALE GENOMIC DNA]</scope>
    <source>
        <strain evidence="1 2">TC-34</strain>
    </source>
</reference>
<dbReference type="Proteomes" id="UP000050482">
    <property type="component" value="Unassembled WGS sequence"/>
</dbReference>